<dbReference type="STRING" id="65489.A0A0D3HJH0"/>
<dbReference type="eggNOG" id="ENOG502R3TZ">
    <property type="taxonomic scope" value="Eukaryota"/>
</dbReference>
<reference evidence="2" key="2">
    <citation type="submission" date="2015-03" db="UniProtKB">
        <authorList>
            <consortium name="EnsemblPlants"/>
        </authorList>
    </citation>
    <scope>IDENTIFICATION</scope>
</reference>
<dbReference type="Proteomes" id="UP000026960">
    <property type="component" value="Chromosome 11"/>
</dbReference>
<proteinExistence type="predicted"/>
<protein>
    <recommendedName>
        <fullName evidence="4">Expressed protein-RZ53</fullName>
    </recommendedName>
</protein>
<dbReference type="Gramene" id="OBART11G06340.1">
    <property type="protein sequence ID" value="OBART11G06340.1"/>
    <property type="gene ID" value="OBART11G06340"/>
</dbReference>
<feature type="compositionally biased region" description="Basic and acidic residues" evidence="1">
    <location>
        <begin position="51"/>
        <end position="71"/>
    </location>
</feature>
<feature type="compositionally biased region" description="Low complexity" evidence="1">
    <location>
        <begin position="21"/>
        <end position="35"/>
    </location>
</feature>
<organism evidence="2">
    <name type="scientific">Oryza barthii</name>
    <dbReference type="NCBI Taxonomy" id="65489"/>
    <lineage>
        <taxon>Eukaryota</taxon>
        <taxon>Viridiplantae</taxon>
        <taxon>Streptophyta</taxon>
        <taxon>Embryophyta</taxon>
        <taxon>Tracheophyta</taxon>
        <taxon>Spermatophyta</taxon>
        <taxon>Magnoliopsida</taxon>
        <taxon>Liliopsida</taxon>
        <taxon>Poales</taxon>
        <taxon>Poaceae</taxon>
        <taxon>BOP clade</taxon>
        <taxon>Oryzoideae</taxon>
        <taxon>Oryzeae</taxon>
        <taxon>Oryzinae</taxon>
        <taxon>Oryza</taxon>
    </lineage>
</organism>
<keyword evidence="3" id="KW-1185">Reference proteome</keyword>
<dbReference type="AlphaFoldDB" id="A0A0D3HJH0"/>
<reference evidence="2" key="1">
    <citation type="journal article" date="2009" name="Rice">
        <title>De Novo Next Generation Sequencing of Plant Genomes.</title>
        <authorList>
            <person name="Rounsley S."/>
            <person name="Marri P.R."/>
            <person name="Yu Y."/>
            <person name="He R."/>
            <person name="Sisneros N."/>
            <person name="Goicoechea J.L."/>
            <person name="Lee S.J."/>
            <person name="Angelova A."/>
            <person name="Kudrna D."/>
            <person name="Luo M."/>
            <person name="Affourtit J."/>
            <person name="Desany B."/>
            <person name="Knight J."/>
            <person name="Niazi F."/>
            <person name="Egholm M."/>
            <person name="Wing R.A."/>
        </authorList>
    </citation>
    <scope>NUCLEOTIDE SEQUENCE [LARGE SCALE GENOMIC DNA]</scope>
    <source>
        <strain evidence="2">cv. IRGC 105608</strain>
    </source>
</reference>
<evidence type="ECO:0000313" key="2">
    <source>
        <dbReference type="EnsemblPlants" id="OBART11G06340.1"/>
    </source>
</evidence>
<name>A0A0D3HJH0_9ORYZ</name>
<evidence type="ECO:0000256" key="1">
    <source>
        <dbReference type="SAM" id="MobiDB-lite"/>
    </source>
</evidence>
<dbReference type="PaxDb" id="65489-OBART11G06340.1"/>
<evidence type="ECO:0008006" key="4">
    <source>
        <dbReference type="Google" id="ProtNLM"/>
    </source>
</evidence>
<dbReference type="EnsemblPlants" id="OBART11G06340.1">
    <property type="protein sequence ID" value="OBART11G06340.1"/>
    <property type="gene ID" value="OBART11G06340"/>
</dbReference>
<evidence type="ECO:0000313" key="3">
    <source>
        <dbReference type="Proteomes" id="UP000026960"/>
    </source>
</evidence>
<dbReference type="HOGENOM" id="CLU_2403156_0_0_1"/>
<feature type="region of interest" description="Disordered" evidence="1">
    <location>
        <begin position="1"/>
        <end position="88"/>
    </location>
</feature>
<accession>A0A0D3HJH0</accession>
<sequence>MGLSCLGAGMMGKKKVSPAKQQQQPVDQNQQQKIQYCSKSKDADAAEVGEEEKKIGGGSDGDHHAGVEKVERRKKKSGSSSSSAPILMYQFPFHSRPGLL</sequence>